<comment type="caution">
    <text evidence="2">The sequence shown here is derived from an EMBL/GenBank/DDBJ whole genome shotgun (WGS) entry which is preliminary data.</text>
</comment>
<keyword evidence="3" id="KW-1185">Reference proteome</keyword>
<dbReference type="HOGENOM" id="CLU_034545_3_1_11"/>
<dbReference type="SMART" id="SM00332">
    <property type="entry name" value="PP2Cc"/>
    <property type="match status" value="1"/>
</dbReference>
<name>A0A010ZQU9_9ACTN</name>
<dbReference type="Pfam" id="PF13672">
    <property type="entry name" value="PP2C_2"/>
    <property type="match status" value="1"/>
</dbReference>
<proteinExistence type="predicted"/>
<protein>
    <submittedName>
        <fullName evidence="2">Serine/threonine protein phosphatase</fullName>
    </submittedName>
</protein>
<dbReference type="Proteomes" id="UP000021053">
    <property type="component" value="Unassembled WGS sequence"/>
</dbReference>
<dbReference type="SUPFAM" id="SSF81606">
    <property type="entry name" value="PP2C-like"/>
    <property type="match status" value="1"/>
</dbReference>
<evidence type="ECO:0000259" key="1">
    <source>
        <dbReference type="PROSITE" id="PS51746"/>
    </source>
</evidence>
<evidence type="ECO:0000313" key="3">
    <source>
        <dbReference type="Proteomes" id="UP000021053"/>
    </source>
</evidence>
<evidence type="ECO:0000313" key="2">
    <source>
        <dbReference type="EMBL" id="EXG79587.1"/>
    </source>
</evidence>
<dbReference type="SMART" id="SM00331">
    <property type="entry name" value="PP2C_SIG"/>
    <property type="match status" value="1"/>
</dbReference>
<dbReference type="OrthoDB" id="9801841at2"/>
<sequence length="269" mass="28514">MLAGHSLSPQSRYEEVTVTRVDVVAVTHRGLVRGRNEDTLAVAGFLSGAFENEPVRLEVNTARPVSFLVADGLGGHVEGFRASRLAAALLSDATPELHDEETIVAAVRGASDAVFAEMAHNPDWYGMGTTIVGLVLDGDRAFCLNVGDSRCYRVGDDGSLDQLSIDDSPPLDPASGRRFTTIVTQTLGGTRQESVIHPHVSVHRVVPGDRFLLCSDGLTDYSEPEALPAALANPHADPVDSVNALLHAAFEGGGKDNVSIVLLKVAEID</sequence>
<dbReference type="PROSITE" id="PS51746">
    <property type="entry name" value="PPM_2"/>
    <property type="match status" value="1"/>
</dbReference>
<feature type="domain" description="PPM-type phosphatase" evidence="1">
    <location>
        <begin position="46"/>
        <end position="265"/>
    </location>
</feature>
<accession>A0A010ZQU9</accession>
<dbReference type="InterPro" id="IPR036457">
    <property type="entry name" value="PPM-type-like_dom_sf"/>
</dbReference>
<dbReference type="CDD" id="cd00143">
    <property type="entry name" value="PP2Cc"/>
    <property type="match status" value="1"/>
</dbReference>
<reference evidence="2 3" key="1">
    <citation type="submission" date="2013-07" db="EMBL/GenBank/DDBJ databases">
        <authorList>
            <consortium name="DOE Joint Genome Institute"/>
            <person name="Eisen J."/>
            <person name="Huntemann M."/>
            <person name="Han J."/>
            <person name="Chen A."/>
            <person name="Kyrpides N."/>
            <person name="Mavromatis K."/>
            <person name="Markowitz V."/>
            <person name="Palaniappan K."/>
            <person name="Ivanova N."/>
            <person name="Schaumberg A."/>
            <person name="Pati A."/>
            <person name="Liolios K."/>
            <person name="Nordberg H.P."/>
            <person name="Cantor M.N."/>
            <person name="Hua S.X."/>
            <person name="Woyke T."/>
        </authorList>
    </citation>
    <scope>NUCLEOTIDE SEQUENCE [LARGE SCALE GENOMIC DNA]</scope>
    <source>
        <strain evidence="2 3">DSM 44712</strain>
    </source>
</reference>
<dbReference type="AlphaFoldDB" id="A0A010ZQU9"/>
<dbReference type="Gene3D" id="3.60.40.10">
    <property type="entry name" value="PPM-type phosphatase domain"/>
    <property type="match status" value="1"/>
</dbReference>
<dbReference type="EMBL" id="JFBT01000001">
    <property type="protein sequence ID" value="EXG79587.1"/>
    <property type="molecule type" value="Genomic_DNA"/>
</dbReference>
<dbReference type="InterPro" id="IPR001932">
    <property type="entry name" value="PPM-type_phosphatase-like_dom"/>
</dbReference>
<organism evidence="2 3">
    <name type="scientific">Cryptosporangium arvum DSM 44712</name>
    <dbReference type="NCBI Taxonomy" id="927661"/>
    <lineage>
        <taxon>Bacteria</taxon>
        <taxon>Bacillati</taxon>
        <taxon>Actinomycetota</taxon>
        <taxon>Actinomycetes</taxon>
        <taxon>Cryptosporangiales</taxon>
        <taxon>Cryptosporangiaceae</taxon>
        <taxon>Cryptosporangium</taxon>
    </lineage>
</organism>
<gene>
    <name evidence="2" type="ORF">CryarDRAFT_0628</name>
</gene>